<evidence type="ECO:0000313" key="2">
    <source>
        <dbReference type="Proteomes" id="UP000462362"/>
    </source>
</evidence>
<dbReference type="EMBL" id="WNCL01000030">
    <property type="protein sequence ID" value="MTU43798.1"/>
    <property type="molecule type" value="Genomic_DNA"/>
</dbReference>
<dbReference type="CDD" id="cd10447">
    <property type="entry name" value="GIY-YIG_unchar_2"/>
    <property type="match status" value="1"/>
</dbReference>
<comment type="caution">
    <text evidence="1">The sequence shown here is derived from an EMBL/GenBank/DDBJ whole genome shotgun (WGS) entry which is preliminary data.</text>
</comment>
<evidence type="ECO:0000313" key="1">
    <source>
        <dbReference type="EMBL" id="MTU43798.1"/>
    </source>
</evidence>
<proteinExistence type="predicted"/>
<dbReference type="AlphaFoldDB" id="A0A6I3S248"/>
<dbReference type="RefSeq" id="WP_021867335.1">
    <property type="nucleotide sequence ID" value="NZ_CAUABC010000029.1"/>
</dbReference>
<dbReference type="Pfam" id="PF14267">
    <property type="entry name" value="DUF4357"/>
    <property type="match status" value="1"/>
</dbReference>
<name>A0A6I3S248_9BURK</name>
<sequence>MDGTPDGKIKCTIGNWIGVVYKIPIKELDSCREREELKYSGVYFLIGASDKDSEPVIYVGQARSRKNGEGTNQRLNEHHSKSKDFFWSEAIVLTTSNNSLGATEISYLENRFFSLANEAHRYKVVNNNEPPKGNVTEEKESELEEFIENARLVMSVLGRRVFEPIVKKSAKQNNLPVTPVTTNVIFLIKQEIKGDKVNARAIRTPEGIVVLSGSKLREKPVRSCPKDAKANRRKYRDLIDENHILQADILFDTPSSAAKFVLLRSANGNTEWKTKEGITLSQYEKGY</sequence>
<accession>A0A6I3S248</accession>
<dbReference type="Proteomes" id="UP000462362">
    <property type="component" value="Unassembled WGS sequence"/>
</dbReference>
<reference evidence="1 2" key="1">
    <citation type="journal article" date="2019" name="Nat. Med.">
        <title>A library of human gut bacterial isolates paired with longitudinal multiomics data enables mechanistic microbiome research.</title>
        <authorList>
            <person name="Poyet M."/>
            <person name="Groussin M."/>
            <person name="Gibbons S.M."/>
            <person name="Avila-Pacheco J."/>
            <person name="Jiang X."/>
            <person name="Kearney S.M."/>
            <person name="Perrotta A.R."/>
            <person name="Berdy B."/>
            <person name="Zhao S."/>
            <person name="Lieberman T.D."/>
            <person name="Swanson P.K."/>
            <person name="Smith M."/>
            <person name="Roesemann S."/>
            <person name="Alexander J.E."/>
            <person name="Rich S.A."/>
            <person name="Livny J."/>
            <person name="Vlamakis H."/>
            <person name="Clish C."/>
            <person name="Bullock K."/>
            <person name="Deik A."/>
            <person name="Scott J."/>
            <person name="Pierce K.A."/>
            <person name="Xavier R.J."/>
            <person name="Alm E.J."/>
        </authorList>
    </citation>
    <scope>NUCLEOTIDE SEQUENCE [LARGE SCALE GENOMIC DNA]</scope>
    <source>
        <strain evidence="1 2">BIOML-A2</strain>
    </source>
</reference>
<protein>
    <submittedName>
        <fullName evidence="1">DUF4357 domain-containing protein</fullName>
    </submittedName>
</protein>
<gene>
    <name evidence="1" type="ORF">GMD42_09240</name>
</gene>
<organism evidence="1 2">
    <name type="scientific">Parasutterella excrementihominis</name>
    <dbReference type="NCBI Taxonomy" id="487175"/>
    <lineage>
        <taxon>Bacteria</taxon>
        <taxon>Pseudomonadati</taxon>
        <taxon>Pseudomonadota</taxon>
        <taxon>Betaproteobacteria</taxon>
        <taxon>Burkholderiales</taxon>
        <taxon>Sutterellaceae</taxon>
        <taxon>Parasutterella</taxon>
    </lineage>
</organism>
<dbReference type="InterPro" id="IPR025579">
    <property type="entry name" value="DUF4357"/>
</dbReference>